<dbReference type="EMBL" id="VOBR01000004">
    <property type="protein sequence ID" value="TWP53126.1"/>
    <property type="molecule type" value="Genomic_DNA"/>
</dbReference>
<dbReference type="OrthoDB" id="5679686at2"/>
<gene>
    <name evidence="1" type="ORF">FKR81_06610</name>
</gene>
<dbReference type="Pfam" id="PF13692">
    <property type="entry name" value="Glyco_trans_1_4"/>
    <property type="match status" value="1"/>
</dbReference>
<dbReference type="AlphaFoldDB" id="A0A563EZI3"/>
<dbReference type="Proteomes" id="UP000316639">
    <property type="component" value="Unassembled WGS sequence"/>
</dbReference>
<reference evidence="1 2" key="1">
    <citation type="submission" date="2019-07" db="EMBL/GenBank/DDBJ databases">
        <title>Lentzea xizangensis sp. nov., isolated from Qinghai-Tibetan Plateau Soils.</title>
        <authorList>
            <person name="Huang J."/>
        </authorList>
    </citation>
    <scope>NUCLEOTIDE SEQUENCE [LARGE SCALE GENOMIC DNA]</scope>
    <source>
        <strain evidence="1 2">FXJ1.1311</strain>
    </source>
</reference>
<dbReference type="PANTHER" id="PTHR46656">
    <property type="entry name" value="PUTATIVE-RELATED"/>
    <property type="match status" value="1"/>
</dbReference>
<organism evidence="1 2">
    <name type="scientific">Lentzea tibetensis</name>
    <dbReference type="NCBI Taxonomy" id="2591470"/>
    <lineage>
        <taxon>Bacteria</taxon>
        <taxon>Bacillati</taxon>
        <taxon>Actinomycetota</taxon>
        <taxon>Actinomycetes</taxon>
        <taxon>Pseudonocardiales</taxon>
        <taxon>Pseudonocardiaceae</taxon>
        <taxon>Lentzea</taxon>
    </lineage>
</organism>
<dbReference type="SUPFAM" id="SSF53756">
    <property type="entry name" value="UDP-Glycosyltransferase/glycogen phosphorylase"/>
    <property type="match status" value="2"/>
</dbReference>
<keyword evidence="2" id="KW-1185">Reference proteome</keyword>
<comment type="caution">
    <text evidence="1">The sequence shown here is derived from an EMBL/GenBank/DDBJ whole genome shotgun (WGS) entry which is preliminary data.</text>
</comment>
<proteinExistence type="predicted"/>
<name>A0A563EZI3_9PSEU</name>
<evidence type="ECO:0000313" key="1">
    <source>
        <dbReference type="EMBL" id="TWP53126.1"/>
    </source>
</evidence>
<dbReference type="Gene3D" id="3.40.50.2000">
    <property type="entry name" value="Glycogen Phosphorylase B"/>
    <property type="match status" value="2"/>
</dbReference>
<dbReference type="CDD" id="cd03801">
    <property type="entry name" value="GT4_PimA-like"/>
    <property type="match status" value="2"/>
</dbReference>
<sequence>MWSPLPPERSGIADYTTELLAELDDVEAVSRKRPKTTAKGLACYQMGNHAGAHSWIYEQALAEPGVVVLHEASLLDFNLGHCNGLTPEFYKELKDAHGPIWGDPNDPALLHGLPAIETDGVKSLDGGTMTLEHRLVTASRGVIVHDPHSARWLQERYPAKPIFVVPHGAPVRDDADRAEIRARLGWTDEHVVFGVFGGFNRIKRILVAVLAFAEVRRRWPNARLLIAGHVDYPDVHADVVRAIDQYGLRDSVHLELAPAKDEFVDLISATDAVINLRWPTMGETSGVMMRAFGAGRVVITSDLPQHRHFDPAFCWRISISPAAEAEQLAALLERIVVDPSAVRSAGKLARDWVSAEASWPVAAAGYRAALDAVSDGVTIAADVVQPGVNLFADVRATTGLSESFRRAGRAMVRSGQLMTYTEFNSRAPVRTVEVPRELAELRGGKDYPIDLWMVNLNEFQLIPETALDRYTIALWAWEMPEILDYTLEQLPRVDELWVVSSYVAEAFRTATSVPITVVPNVVTEISSTPDRARFGLSEDAFVVLFTFSASSSDARKNPWGVIEAFKRAFAPHERGTTAQLVIKVVDLDIFPLMAAALQDAVASVNGILITGDLTRAEMDSLLASCDVYASLHRSEGFGMGMAEAMSIGKPVVATGYSGNTDFMPPGSAAMVGYTIRPITMADHRYDERFADWYRPGLLWAEPNVAQAAGWLRRLADSPALRARMGEAARQAIWERCSYEAVGKLIKSRVAEIYDSSSVRRASSAAMR</sequence>
<protein>
    <submittedName>
        <fullName evidence="1">Glycosyltransferase family 4 protein</fullName>
    </submittedName>
</protein>
<keyword evidence="1" id="KW-0808">Transferase</keyword>
<accession>A0A563EZI3</accession>
<evidence type="ECO:0000313" key="2">
    <source>
        <dbReference type="Proteomes" id="UP000316639"/>
    </source>
</evidence>
<dbReference type="PANTHER" id="PTHR46656:SF3">
    <property type="entry name" value="PUTATIVE-RELATED"/>
    <property type="match status" value="1"/>
</dbReference>
<dbReference type="GO" id="GO:0016740">
    <property type="term" value="F:transferase activity"/>
    <property type="evidence" value="ECO:0007669"/>
    <property type="project" value="UniProtKB-KW"/>
</dbReference>